<evidence type="ECO:0000313" key="11">
    <source>
        <dbReference type="EMBL" id="GAA0539828.1"/>
    </source>
</evidence>
<dbReference type="Pfam" id="PF14551">
    <property type="entry name" value="MCM_N"/>
    <property type="match status" value="1"/>
</dbReference>
<dbReference type="EC" id="3.6.4.12" evidence="2"/>
<dbReference type="EMBL" id="BAAADQ010000005">
    <property type="protein sequence ID" value="GAA0539828.1"/>
    <property type="molecule type" value="Genomic_DNA"/>
</dbReference>
<dbReference type="Gene3D" id="1.10.10.10">
    <property type="entry name" value="Winged helix-like DNA-binding domain superfamily/Winged helix DNA-binding domain"/>
    <property type="match status" value="1"/>
</dbReference>
<evidence type="ECO:0000313" key="12">
    <source>
        <dbReference type="EMBL" id="MEZ3168740.1"/>
    </source>
</evidence>
<evidence type="ECO:0000256" key="4">
    <source>
        <dbReference type="ARBA" id="ARBA00022741"/>
    </source>
</evidence>
<dbReference type="SMART" id="SM00350">
    <property type="entry name" value="MCM"/>
    <property type="match status" value="1"/>
</dbReference>
<sequence>MSTTHDRRKENETLTETLTRFLRERYRDEVGTLAQRYPNEQRSLVIDYDELFEFDHDIAEDCLNKPGQMREIFEEGLRAFDLPADVDLANAHVRVSNLPSEHTYYPGGFSPTDQASNYRAITGEVSKVTDQYSKIVEAAFECRRCGTFSYIPQTDSGFQEPHECQGCERQGPFDVNFDQSAFVDAQQLRLATPPEIAEGSGTEIDVFVEDDLADVVTAGDRVTVAGTIHLEQKTQGNEKTGKFEPYVDAGALAVDETDHTDVDVTPDEREEIHELVNGAEGDPLDVAASSLAPKIYGNDKIKRVLILAQVGGSKTVYPDGTHDRGEFHVLLLGDPGTAKSKLIDRVEDLGWRTVGVSGKGATVAGVTASAVQDDFGDGGSALEAGAFVKAHKGAVCIDELDDMPAEVRAAMLDPMSKQRISVNKWGINATLRTETAVVAAGNPKYGRFDPYENVQDQFDLESNLLSRFDLVFTLTDQPDPDRDSTITQHILDARDAAKREMAGMDVDEEAADTIATPVDRDLLRKWIALAKQQPEPVFANDDVKEWLDESFTDLRSLNGYDEESPVPVTFRKLEGIVRIAEAAAKFEFSETIEMRHVQFATNVVGESMRDYGTDQEGVYDADVQETGRSMSQKQKIKLLEDTVTELQPATSGGADLEEVVAELEDEGIQSPWDLIEAAKEDGRAYEPGGGGIRWVGDA</sequence>
<comment type="similarity">
    <text evidence="1 9">Belongs to the MCM family.</text>
</comment>
<reference evidence="12 14" key="3">
    <citation type="submission" date="2024-06" db="EMBL/GenBank/DDBJ databases">
        <title>Halorubrum miltondacostae sp. nov., a potential PHA producer isolated from an inland solar saltern in Rio Maior, Portugal.</title>
        <authorList>
            <person name="Albuquerque L."/>
            <person name="Viver T."/>
            <person name="Barroso C."/>
            <person name="Claudino R."/>
            <person name="Galvan M."/>
            <person name="Simoes G."/>
            <person name="Lobo Da Cunha A."/>
            <person name="Egas C."/>
        </authorList>
    </citation>
    <scope>NUCLEOTIDE SEQUENCE [LARGE SCALE GENOMIC DNA]</scope>
    <source>
        <strain evidence="12 14">DSM 18646</strain>
    </source>
</reference>
<reference evidence="11" key="1">
    <citation type="journal article" date="2014" name="Int. J. Syst. Evol. Microbiol.">
        <title>Complete genome sequence of Corynebacterium casei LMG S-19264T (=DSM 44701T), isolated from a smear-ripened cheese.</title>
        <authorList>
            <consortium name="US DOE Joint Genome Institute (JGI-PGF)"/>
            <person name="Walter F."/>
            <person name="Albersmeier A."/>
            <person name="Kalinowski J."/>
            <person name="Ruckert C."/>
        </authorList>
    </citation>
    <scope>NUCLEOTIDE SEQUENCE</scope>
    <source>
        <strain evidence="11">JCM 14265</strain>
    </source>
</reference>
<dbReference type="GO" id="GO:0017116">
    <property type="term" value="F:single-stranded DNA helicase activity"/>
    <property type="evidence" value="ECO:0007669"/>
    <property type="project" value="TreeGrafter"/>
</dbReference>
<gene>
    <name evidence="12" type="ORF">ABNG02_15605</name>
    <name evidence="11" type="ORF">GCM10008994_13680</name>
</gene>
<name>A0AAV3SR32_9EURY</name>
<dbReference type="InterPro" id="IPR036388">
    <property type="entry name" value="WH-like_DNA-bd_sf"/>
</dbReference>
<evidence type="ECO:0000313" key="13">
    <source>
        <dbReference type="Proteomes" id="UP001501425"/>
    </source>
</evidence>
<dbReference type="InterPro" id="IPR031327">
    <property type="entry name" value="MCM"/>
</dbReference>
<keyword evidence="8 9" id="KW-0238">DNA-binding</keyword>
<dbReference type="GO" id="GO:0003697">
    <property type="term" value="F:single-stranded DNA binding"/>
    <property type="evidence" value="ECO:0007669"/>
    <property type="project" value="TreeGrafter"/>
</dbReference>
<dbReference type="Gene3D" id="3.30.1640.10">
    <property type="entry name" value="mini-chromosome maintenance (MCM) complex, chain A, domain 1"/>
    <property type="match status" value="1"/>
</dbReference>
<evidence type="ECO:0000259" key="10">
    <source>
        <dbReference type="PROSITE" id="PS50051"/>
    </source>
</evidence>
<keyword evidence="6" id="KW-0347">Helicase</keyword>
<keyword evidence="14" id="KW-1185">Reference proteome</keyword>
<dbReference type="Gene3D" id="2.20.28.10">
    <property type="match status" value="1"/>
</dbReference>
<dbReference type="Pfam" id="PF00493">
    <property type="entry name" value="MCM"/>
    <property type="match status" value="1"/>
</dbReference>
<dbReference type="GO" id="GO:0016787">
    <property type="term" value="F:hydrolase activity"/>
    <property type="evidence" value="ECO:0007669"/>
    <property type="project" value="UniProtKB-KW"/>
</dbReference>
<dbReference type="Gene3D" id="3.40.50.300">
    <property type="entry name" value="P-loop containing nucleotide triphosphate hydrolases"/>
    <property type="match status" value="1"/>
</dbReference>
<evidence type="ECO:0000256" key="1">
    <source>
        <dbReference type="ARBA" id="ARBA00008010"/>
    </source>
</evidence>
<evidence type="ECO:0000313" key="14">
    <source>
        <dbReference type="Proteomes" id="UP001567571"/>
    </source>
</evidence>
<accession>A0AAV3SR32</accession>
<dbReference type="GO" id="GO:0006260">
    <property type="term" value="P:DNA replication"/>
    <property type="evidence" value="ECO:0007669"/>
    <property type="project" value="UniProtKB-KW"/>
</dbReference>
<dbReference type="PRINTS" id="PR01657">
    <property type="entry name" value="MCMFAMILY"/>
</dbReference>
<dbReference type="PANTHER" id="PTHR11630:SF66">
    <property type="entry name" value="DNA REPLICATION LICENSING FACTOR MCM4"/>
    <property type="match status" value="1"/>
</dbReference>
<dbReference type="Proteomes" id="UP001567571">
    <property type="component" value="Unassembled WGS sequence"/>
</dbReference>
<keyword evidence="3" id="KW-0235">DNA replication</keyword>
<dbReference type="InterPro" id="IPR041562">
    <property type="entry name" value="MCM_lid"/>
</dbReference>
<dbReference type="FunFam" id="2.20.28.10:FF:000003">
    <property type="entry name" value="DNA helicase"/>
    <property type="match status" value="1"/>
</dbReference>
<proteinExistence type="inferred from homology"/>
<dbReference type="InterPro" id="IPR027417">
    <property type="entry name" value="P-loop_NTPase"/>
</dbReference>
<evidence type="ECO:0000256" key="7">
    <source>
        <dbReference type="ARBA" id="ARBA00022840"/>
    </source>
</evidence>
<dbReference type="Gene3D" id="2.40.50.140">
    <property type="entry name" value="Nucleic acid-binding proteins"/>
    <property type="match status" value="1"/>
</dbReference>
<dbReference type="Pfam" id="PF17207">
    <property type="entry name" value="MCM_OB"/>
    <property type="match status" value="1"/>
</dbReference>
<dbReference type="Proteomes" id="UP001501425">
    <property type="component" value="Unassembled WGS sequence"/>
</dbReference>
<organism evidence="11 13">
    <name type="scientific">Halorubrum ejinorense</name>
    <dbReference type="NCBI Taxonomy" id="425309"/>
    <lineage>
        <taxon>Archaea</taxon>
        <taxon>Methanobacteriati</taxon>
        <taxon>Methanobacteriota</taxon>
        <taxon>Stenosarchaea group</taxon>
        <taxon>Halobacteria</taxon>
        <taxon>Halobacteriales</taxon>
        <taxon>Haloferacaceae</taxon>
        <taxon>Halorubrum</taxon>
    </lineage>
</organism>
<keyword evidence="5" id="KW-0378">Hydrolase</keyword>
<dbReference type="PROSITE" id="PS50051">
    <property type="entry name" value="MCM_2"/>
    <property type="match status" value="1"/>
</dbReference>
<dbReference type="GO" id="GO:0042555">
    <property type="term" value="C:MCM complex"/>
    <property type="evidence" value="ECO:0007669"/>
    <property type="project" value="TreeGrafter"/>
</dbReference>
<evidence type="ECO:0000256" key="9">
    <source>
        <dbReference type="RuleBase" id="RU004070"/>
    </source>
</evidence>
<dbReference type="InterPro" id="IPR012340">
    <property type="entry name" value="NA-bd_OB-fold"/>
</dbReference>
<dbReference type="InterPro" id="IPR001208">
    <property type="entry name" value="MCM_dom"/>
</dbReference>
<reference evidence="11" key="2">
    <citation type="submission" date="2023-12" db="EMBL/GenBank/DDBJ databases">
        <authorList>
            <person name="Sun Q."/>
            <person name="Inoue M."/>
        </authorList>
    </citation>
    <scope>NUCLEOTIDE SEQUENCE</scope>
    <source>
        <strain evidence="11">JCM 14265</strain>
    </source>
</reference>
<evidence type="ECO:0000256" key="2">
    <source>
        <dbReference type="ARBA" id="ARBA00012551"/>
    </source>
</evidence>
<evidence type="ECO:0000256" key="5">
    <source>
        <dbReference type="ARBA" id="ARBA00022801"/>
    </source>
</evidence>
<dbReference type="GO" id="GO:0005524">
    <property type="term" value="F:ATP binding"/>
    <property type="evidence" value="ECO:0007669"/>
    <property type="project" value="UniProtKB-KW"/>
</dbReference>
<comment type="caution">
    <text evidence="11">The sequence shown here is derived from an EMBL/GenBank/DDBJ whole genome shotgun (WGS) entry which is preliminary data.</text>
</comment>
<dbReference type="EMBL" id="JBEDNW010000010">
    <property type="protein sequence ID" value="MEZ3168740.1"/>
    <property type="molecule type" value="Genomic_DNA"/>
</dbReference>
<evidence type="ECO:0000256" key="8">
    <source>
        <dbReference type="ARBA" id="ARBA00023125"/>
    </source>
</evidence>
<protein>
    <recommendedName>
        <fullName evidence="2">DNA helicase</fullName>
        <ecNumber evidence="2">3.6.4.12</ecNumber>
    </recommendedName>
</protein>
<dbReference type="Pfam" id="PF17855">
    <property type="entry name" value="MCM_lid"/>
    <property type="match status" value="1"/>
</dbReference>
<dbReference type="AlphaFoldDB" id="A0AAV3SR32"/>
<dbReference type="PANTHER" id="PTHR11630">
    <property type="entry name" value="DNA REPLICATION LICENSING FACTOR MCM FAMILY MEMBER"/>
    <property type="match status" value="1"/>
</dbReference>
<evidence type="ECO:0000256" key="3">
    <source>
        <dbReference type="ARBA" id="ARBA00022705"/>
    </source>
</evidence>
<dbReference type="SUPFAM" id="SSF52540">
    <property type="entry name" value="P-loop containing nucleoside triphosphate hydrolases"/>
    <property type="match status" value="1"/>
</dbReference>
<dbReference type="SUPFAM" id="SSF50249">
    <property type="entry name" value="Nucleic acid-binding proteins"/>
    <property type="match status" value="1"/>
</dbReference>
<dbReference type="InterPro" id="IPR033762">
    <property type="entry name" value="MCM_OB"/>
</dbReference>
<feature type="domain" description="MCM C-terminal AAA(+) ATPase" evidence="10">
    <location>
        <begin position="283"/>
        <end position="490"/>
    </location>
</feature>
<keyword evidence="7 9" id="KW-0067">ATP-binding</keyword>
<evidence type="ECO:0000256" key="6">
    <source>
        <dbReference type="ARBA" id="ARBA00022806"/>
    </source>
</evidence>
<dbReference type="InterPro" id="IPR027925">
    <property type="entry name" value="MCM_N"/>
</dbReference>
<keyword evidence="4 9" id="KW-0547">Nucleotide-binding</keyword>
<dbReference type="RefSeq" id="WP_343777751.1">
    <property type="nucleotide sequence ID" value="NZ_BAAADQ010000005.1"/>
</dbReference>